<proteinExistence type="predicted"/>
<comment type="caution">
    <text evidence="1">The sequence shown here is derived from an EMBL/GenBank/DDBJ whole genome shotgun (WGS) entry which is preliminary data.</text>
</comment>
<evidence type="ECO:0000313" key="1">
    <source>
        <dbReference type="EMBL" id="KAG5649434.1"/>
    </source>
</evidence>
<evidence type="ECO:0000313" key="2">
    <source>
        <dbReference type="Proteomes" id="UP000717328"/>
    </source>
</evidence>
<accession>A0A9P7GF88</accession>
<sequence length="134" mass="14640">MAQPGKLIPSIYKASRTPGATIYGFLLDTDGLHKYQENNFPLEDGLTEKEIEDAIAGQMIYAYISIEARCRALWAQASFNLGHTATGPCSMIGLVASTAPNDDLIPPADTMNKLKEYFSGEGFNGEPGWFFQAQ</sequence>
<protein>
    <submittedName>
        <fullName evidence="1">Uncharacterized protein</fullName>
    </submittedName>
</protein>
<dbReference type="OrthoDB" id="2956349at2759"/>
<organism evidence="1 2">
    <name type="scientific">Sphagnurus paluster</name>
    <dbReference type="NCBI Taxonomy" id="117069"/>
    <lineage>
        <taxon>Eukaryota</taxon>
        <taxon>Fungi</taxon>
        <taxon>Dikarya</taxon>
        <taxon>Basidiomycota</taxon>
        <taxon>Agaricomycotina</taxon>
        <taxon>Agaricomycetes</taxon>
        <taxon>Agaricomycetidae</taxon>
        <taxon>Agaricales</taxon>
        <taxon>Tricholomatineae</taxon>
        <taxon>Lyophyllaceae</taxon>
        <taxon>Sphagnurus</taxon>
    </lineage>
</organism>
<dbReference type="AlphaFoldDB" id="A0A9P7GF88"/>
<dbReference type="Proteomes" id="UP000717328">
    <property type="component" value="Unassembled WGS sequence"/>
</dbReference>
<name>A0A9P7GF88_9AGAR</name>
<reference evidence="1" key="2">
    <citation type="submission" date="2021-10" db="EMBL/GenBank/DDBJ databases">
        <title>Phylogenomics reveals ancestral predisposition of the termite-cultivated fungus Termitomyces towards a domesticated lifestyle.</title>
        <authorList>
            <person name="Auxier B."/>
            <person name="Grum-Grzhimaylo A."/>
            <person name="Cardenas M.E."/>
            <person name="Lodge J.D."/>
            <person name="Laessoe T."/>
            <person name="Pedersen O."/>
            <person name="Smith M.E."/>
            <person name="Kuyper T.W."/>
            <person name="Franco-Molano E.A."/>
            <person name="Baroni T.J."/>
            <person name="Aanen D.K."/>
        </authorList>
    </citation>
    <scope>NUCLEOTIDE SEQUENCE</scope>
    <source>
        <strain evidence="1">D49</strain>
    </source>
</reference>
<gene>
    <name evidence="1" type="ORF">H0H81_003893</name>
</gene>
<dbReference type="EMBL" id="JABCKI010001013">
    <property type="protein sequence ID" value="KAG5649434.1"/>
    <property type="molecule type" value="Genomic_DNA"/>
</dbReference>
<reference evidence="1" key="1">
    <citation type="submission" date="2021-02" db="EMBL/GenBank/DDBJ databases">
        <authorList>
            <person name="Nieuwenhuis M."/>
            <person name="Van De Peppel L.J.J."/>
        </authorList>
    </citation>
    <scope>NUCLEOTIDE SEQUENCE</scope>
    <source>
        <strain evidence="1">D49</strain>
    </source>
</reference>
<keyword evidence="2" id="KW-1185">Reference proteome</keyword>